<accession>A0A1M6DIS2</accession>
<organism evidence="2 3">
    <name type="scientific">Parasporobacterium paucivorans DSM 15970</name>
    <dbReference type="NCBI Taxonomy" id="1122934"/>
    <lineage>
        <taxon>Bacteria</taxon>
        <taxon>Bacillati</taxon>
        <taxon>Bacillota</taxon>
        <taxon>Clostridia</taxon>
        <taxon>Lachnospirales</taxon>
        <taxon>Lachnospiraceae</taxon>
        <taxon>Parasporobacterium</taxon>
    </lineage>
</organism>
<feature type="transmembrane region" description="Helical" evidence="1">
    <location>
        <begin position="100"/>
        <end position="127"/>
    </location>
</feature>
<dbReference type="InterPro" id="IPR024529">
    <property type="entry name" value="ECF_trnsprt_substrate-spec"/>
</dbReference>
<keyword evidence="1" id="KW-1133">Transmembrane helix</keyword>
<keyword evidence="3" id="KW-1185">Reference proteome</keyword>
<reference evidence="2 3" key="1">
    <citation type="submission" date="2016-11" db="EMBL/GenBank/DDBJ databases">
        <authorList>
            <person name="Jaros S."/>
            <person name="Januszkiewicz K."/>
            <person name="Wedrychowicz H."/>
        </authorList>
    </citation>
    <scope>NUCLEOTIDE SEQUENCE [LARGE SCALE GENOMIC DNA]</scope>
    <source>
        <strain evidence="2 3">DSM 15970</strain>
    </source>
</reference>
<name>A0A1M6DIS2_9FIRM</name>
<feature type="transmembrane region" description="Helical" evidence="1">
    <location>
        <begin position="76"/>
        <end position="94"/>
    </location>
</feature>
<dbReference type="OrthoDB" id="9815422at2"/>
<protein>
    <submittedName>
        <fullName evidence="2">Niacin transporter</fullName>
    </submittedName>
</protein>
<dbReference type="Proteomes" id="UP000184342">
    <property type="component" value="Unassembled WGS sequence"/>
</dbReference>
<dbReference type="EMBL" id="FQYT01000006">
    <property type="protein sequence ID" value="SHI73095.1"/>
    <property type="molecule type" value="Genomic_DNA"/>
</dbReference>
<evidence type="ECO:0000313" key="3">
    <source>
        <dbReference type="Proteomes" id="UP000184342"/>
    </source>
</evidence>
<dbReference type="AlphaFoldDB" id="A0A1M6DIS2"/>
<proteinExistence type="predicted"/>
<feature type="transmembrane region" description="Helical" evidence="1">
    <location>
        <begin position="136"/>
        <end position="159"/>
    </location>
</feature>
<keyword evidence="1" id="KW-0812">Transmembrane</keyword>
<dbReference type="STRING" id="1122934.SAMN02745691_00723"/>
<feature type="transmembrane region" description="Helical" evidence="1">
    <location>
        <begin position="51"/>
        <end position="69"/>
    </location>
</feature>
<evidence type="ECO:0000256" key="1">
    <source>
        <dbReference type="SAM" id="Phobius"/>
    </source>
</evidence>
<evidence type="ECO:0000313" key="2">
    <source>
        <dbReference type="EMBL" id="SHI73095.1"/>
    </source>
</evidence>
<keyword evidence="1" id="KW-0472">Membrane</keyword>
<dbReference type="Gene3D" id="1.10.1760.20">
    <property type="match status" value="1"/>
</dbReference>
<dbReference type="Pfam" id="PF12822">
    <property type="entry name" value="ECF_trnsprt"/>
    <property type="match status" value="1"/>
</dbReference>
<sequence length="180" mass="19432">MNTKKMVYAGLLTAIGIVLPQAFHIFGEASGGTFLPIHLPVLMAGLMLGPWYGAALGVAVPLLGSLLTGMPAIPRLYFMVFELAAYGLFAGILIKKFNVYIALILSMILGRIVYACILYASIGLFLFQAPFANRAAFLTGIITGIPGMVIQIMLIPVLYRVLKKGGYLFEEKIKSGNQNT</sequence>
<gene>
    <name evidence="2" type="ORF">SAMN02745691_00723</name>
</gene>
<dbReference type="RefSeq" id="WP_073992998.1">
    <property type="nucleotide sequence ID" value="NZ_FQYT01000006.1"/>
</dbReference>
<dbReference type="GO" id="GO:0022857">
    <property type="term" value="F:transmembrane transporter activity"/>
    <property type="evidence" value="ECO:0007669"/>
    <property type="project" value="InterPro"/>
</dbReference>